<protein>
    <submittedName>
        <fullName evidence="3">SnoaL-like domain protein</fullName>
    </submittedName>
</protein>
<dbReference type="AlphaFoldDB" id="A0A517Z253"/>
<dbReference type="InterPro" id="IPR032710">
    <property type="entry name" value="NTF2-like_dom_sf"/>
</dbReference>
<feature type="domain" description="DUF4440" evidence="2">
    <location>
        <begin position="42"/>
        <end position="142"/>
    </location>
</feature>
<gene>
    <name evidence="3" type="ORF">Mal4_08050</name>
</gene>
<dbReference type="KEGG" id="mri:Mal4_08050"/>
<keyword evidence="1" id="KW-0732">Signal</keyword>
<dbReference type="SUPFAM" id="SSF54427">
    <property type="entry name" value="NTF2-like"/>
    <property type="match status" value="1"/>
</dbReference>
<dbReference type="Proteomes" id="UP000320496">
    <property type="component" value="Chromosome"/>
</dbReference>
<dbReference type="Pfam" id="PF14534">
    <property type="entry name" value="DUF4440"/>
    <property type="match status" value="1"/>
</dbReference>
<dbReference type="OrthoDB" id="123109at2"/>
<dbReference type="InterPro" id="IPR027843">
    <property type="entry name" value="DUF4440"/>
</dbReference>
<reference evidence="3 4" key="1">
    <citation type="submission" date="2019-02" db="EMBL/GenBank/DDBJ databases">
        <title>Deep-cultivation of Planctomycetes and their phenomic and genomic characterization uncovers novel biology.</title>
        <authorList>
            <person name="Wiegand S."/>
            <person name="Jogler M."/>
            <person name="Boedeker C."/>
            <person name="Pinto D."/>
            <person name="Vollmers J."/>
            <person name="Rivas-Marin E."/>
            <person name="Kohn T."/>
            <person name="Peeters S.H."/>
            <person name="Heuer A."/>
            <person name="Rast P."/>
            <person name="Oberbeckmann S."/>
            <person name="Bunk B."/>
            <person name="Jeske O."/>
            <person name="Meyerdierks A."/>
            <person name="Storesund J.E."/>
            <person name="Kallscheuer N."/>
            <person name="Luecker S."/>
            <person name="Lage O.M."/>
            <person name="Pohl T."/>
            <person name="Merkel B.J."/>
            <person name="Hornburger P."/>
            <person name="Mueller R.-W."/>
            <person name="Bruemmer F."/>
            <person name="Labrenz M."/>
            <person name="Spormann A.M."/>
            <person name="Op den Camp H."/>
            <person name="Overmann J."/>
            <person name="Amann R."/>
            <person name="Jetten M.S.M."/>
            <person name="Mascher T."/>
            <person name="Medema M.H."/>
            <person name="Devos D.P."/>
            <person name="Kaster A.-K."/>
            <person name="Ovreas L."/>
            <person name="Rohde M."/>
            <person name="Galperin M.Y."/>
            <person name="Jogler C."/>
        </authorList>
    </citation>
    <scope>NUCLEOTIDE SEQUENCE [LARGE SCALE GENOMIC DNA]</scope>
    <source>
        <strain evidence="3 4">Mal4</strain>
    </source>
</reference>
<organism evidence="3 4">
    <name type="scientific">Maioricimonas rarisocia</name>
    <dbReference type="NCBI Taxonomy" id="2528026"/>
    <lineage>
        <taxon>Bacteria</taxon>
        <taxon>Pseudomonadati</taxon>
        <taxon>Planctomycetota</taxon>
        <taxon>Planctomycetia</taxon>
        <taxon>Planctomycetales</taxon>
        <taxon>Planctomycetaceae</taxon>
        <taxon>Maioricimonas</taxon>
    </lineage>
</organism>
<sequence precursor="true">MSFPLRCLATVLLLFPVIAINVSAAGDDAEKSAVEKELDEHGKRWQKAVEERDEETLRELLAEDFMAIETDGSTKTREQYIENVTQTNLTYREGELKNLKVRIYGNTAVVTARAILDVTKDGRDLDVPVRVTSVLVKRNGRWEGQVLHGTLIR</sequence>
<accession>A0A517Z253</accession>
<evidence type="ECO:0000259" key="2">
    <source>
        <dbReference type="Pfam" id="PF14534"/>
    </source>
</evidence>
<dbReference type="EMBL" id="CP036275">
    <property type="protein sequence ID" value="QDU36519.1"/>
    <property type="molecule type" value="Genomic_DNA"/>
</dbReference>
<proteinExistence type="predicted"/>
<keyword evidence="4" id="KW-1185">Reference proteome</keyword>
<dbReference type="Gene3D" id="3.10.450.50">
    <property type="match status" value="1"/>
</dbReference>
<name>A0A517Z253_9PLAN</name>
<evidence type="ECO:0000313" key="4">
    <source>
        <dbReference type="Proteomes" id="UP000320496"/>
    </source>
</evidence>
<evidence type="ECO:0000313" key="3">
    <source>
        <dbReference type="EMBL" id="QDU36519.1"/>
    </source>
</evidence>
<feature type="signal peptide" evidence="1">
    <location>
        <begin position="1"/>
        <end position="24"/>
    </location>
</feature>
<feature type="chain" id="PRO_5021948761" evidence="1">
    <location>
        <begin position="25"/>
        <end position="153"/>
    </location>
</feature>
<evidence type="ECO:0000256" key="1">
    <source>
        <dbReference type="SAM" id="SignalP"/>
    </source>
</evidence>
<dbReference type="RefSeq" id="WP_145367170.1">
    <property type="nucleotide sequence ID" value="NZ_CP036275.1"/>
</dbReference>